<dbReference type="InterPro" id="IPR002048">
    <property type="entry name" value="EF_hand_dom"/>
</dbReference>
<protein>
    <submittedName>
        <fullName evidence="3">EF-hand domain-containing protein</fullName>
    </submittedName>
</protein>
<sequence>MQMQSFVAVLVAACVAAPGLQAQTGSRYGMGYGMGPGQGGPGYGMMAPQGDAPQGWGWFAPHGGMGWGMGPGWGVPGEHPDWDDMPHWGMAPGWGGGMPGWGGGMPGPGMMHGWGGTPGWGGGFGPGPMMPGRGGFAQVDRDQNGTVTAEEAADHAEAVFSALDLDDDGGLTPDEYMATRMGWGGGFNPAAEEARQARKKARFDPMDGDGDGVVTRAEFIAVAREHFEAADKDGNGVSPWEFRAQVWN</sequence>
<feature type="chain" id="PRO_5047254805" evidence="1">
    <location>
        <begin position="23"/>
        <end position="248"/>
    </location>
</feature>
<proteinExistence type="predicted"/>
<dbReference type="Gene3D" id="1.10.238.10">
    <property type="entry name" value="EF-hand"/>
    <property type="match status" value="2"/>
</dbReference>
<dbReference type="SUPFAM" id="SSF47473">
    <property type="entry name" value="EF-hand"/>
    <property type="match status" value="1"/>
</dbReference>
<dbReference type="EMBL" id="JAOWKZ010000001">
    <property type="protein sequence ID" value="MCV2871233.1"/>
    <property type="molecule type" value="Genomic_DNA"/>
</dbReference>
<evidence type="ECO:0000259" key="2">
    <source>
        <dbReference type="PROSITE" id="PS50222"/>
    </source>
</evidence>
<dbReference type="PROSITE" id="PS00018">
    <property type="entry name" value="EF_HAND_1"/>
    <property type="match status" value="1"/>
</dbReference>
<name>A0ABT2ZJM1_9RHOB</name>
<dbReference type="PROSITE" id="PS50222">
    <property type="entry name" value="EF_HAND_2"/>
    <property type="match status" value="2"/>
</dbReference>
<comment type="caution">
    <text evidence="3">The sequence shown here is derived from an EMBL/GenBank/DDBJ whole genome shotgun (WGS) entry which is preliminary data.</text>
</comment>
<evidence type="ECO:0000256" key="1">
    <source>
        <dbReference type="SAM" id="SignalP"/>
    </source>
</evidence>
<dbReference type="Proteomes" id="UP001652564">
    <property type="component" value="Unassembled WGS sequence"/>
</dbReference>
<evidence type="ECO:0000313" key="3">
    <source>
        <dbReference type="EMBL" id="MCV2871233.1"/>
    </source>
</evidence>
<keyword evidence="1" id="KW-0732">Signal</keyword>
<feature type="signal peptide" evidence="1">
    <location>
        <begin position="1"/>
        <end position="22"/>
    </location>
</feature>
<evidence type="ECO:0000313" key="4">
    <source>
        <dbReference type="Proteomes" id="UP001652564"/>
    </source>
</evidence>
<dbReference type="InterPro" id="IPR018247">
    <property type="entry name" value="EF_Hand_1_Ca_BS"/>
</dbReference>
<keyword evidence="4" id="KW-1185">Reference proteome</keyword>
<feature type="domain" description="EF-hand" evidence="2">
    <location>
        <begin position="194"/>
        <end position="229"/>
    </location>
</feature>
<feature type="domain" description="EF-hand" evidence="2">
    <location>
        <begin position="151"/>
        <end position="186"/>
    </location>
</feature>
<reference evidence="3 4" key="1">
    <citation type="submission" date="2022-10" db="EMBL/GenBank/DDBJ databases">
        <title>Defluviimonas sp. nov., isolated from ocean surface sediments.</title>
        <authorList>
            <person name="He W."/>
            <person name="Wang L."/>
            <person name="Zhang D.-F."/>
        </authorList>
    </citation>
    <scope>NUCLEOTIDE SEQUENCE [LARGE SCALE GENOMIC DNA]</scope>
    <source>
        <strain evidence="3 4">WL0050</strain>
    </source>
</reference>
<dbReference type="InterPro" id="IPR011992">
    <property type="entry name" value="EF-hand-dom_pair"/>
</dbReference>
<organism evidence="3 4">
    <name type="scientific">Albidovulum litorale</name>
    <dbReference type="NCBI Taxonomy" id="2984134"/>
    <lineage>
        <taxon>Bacteria</taxon>
        <taxon>Pseudomonadati</taxon>
        <taxon>Pseudomonadota</taxon>
        <taxon>Alphaproteobacteria</taxon>
        <taxon>Rhodobacterales</taxon>
        <taxon>Paracoccaceae</taxon>
        <taxon>Albidovulum</taxon>
    </lineage>
</organism>
<accession>A0ABT2ZJM1</accession>
<dbReference type="Pfam" id="PF13202">
    <property type="entry name" value="EF-hand_5"/>
    <property type="match status" value="3"/>
</dbReference>
<gene>
    <name evidence="3" type="ORF">OEZ71_02870</name>
</gene>